<proteinExistence type="predicted"/>
<feature type="region of interest" description="Disordered" evidence="1">
    <location>
        <begin position="269"/>
        <end position="313"/>
    </location>
</feature>
<name>A0A8D1G2X1_PIG</name>
<evidence type="ECO:0000313" key="3">
    <source>
        <dbReference type="Proteomes" id="UP000694722"/>
    </source>
</evidence>
<dbReference type="PANTHER" id="PTHR12132">
    <property type="entry name" value="DNA REPAIR AND RECOMBINATION PROTEIN RAD52, RAD59"/>
    <property type="match status" value="1"/>
</dbReference>
<feature type="compositionally biased region" description="Polar residues" evidence="1">
    <location>
        <begin position="409"/>
        <end position="430"/>
    </location>
</feature>
<feature type="compositionally biased region" description="Polar residues" evidence="1">
    <location>
        <begin position="342"/>
        <end position="351"/>
    </location>
</feature>
<reference evidence="2" key="1">
    <citation type="submission" date="2025-08" db="UniProtKB">
        <authorList>
            <consortium name="Ensembl"/>
        </authorList>
    </citation>
    <scope>IDENTIFICATION</scope>
</reference>
<dbReference type="AlphaFoldDB" id="A0A8D1G2X1"/>
<dbReference type="GO" id="GO:0006281">
    <property type="term" value="P:DNA repair"/>
    <property type="evidence" value="ECO:0007669"/>
    <property type="project" value="InterPro"/>
</dbReference>
<dbReference type="Proteomes" id="UP000694722">
    <property type="component" value="Unplaced"/>
</dbReference>
<feature type="compositionally biased region" description="Basic and acidic residues" evidence="1">
    <location>
        <begin position="452"/>
        <end position="468"/>
    </location>
</feature>
<organism evidence="2 3">
    <name type="scientific">Sus scrofa</name>
    <name type="common">Pig</name>
    <dbReference type="NCBI Taxonomy" id="9823"/>
    <lineage>
        <taxon>Eukaryota</taxon>
        <taxon>Metazoa</taxon>
        <taxon>Chordata</taxon>
        <taxon>Craniata</taxon>
        <taxon>Vertebrata</taxon>
        <taxon>Euteleostomi</taxon>
        <taxon>Mammalia</taxon>
        <taxon>Eutheria</taxon>
        <taxon>Laurasiatheria</taxon>
        <taxon>Artiodactyla</taxon>
        <taxon>Suina</taxon>
        <taxon>Suidae</taxon>
        <taxon>Sus</taxon>
    </lineage>
</organism>
<feature type="region of interest" description="Disordered" evidence="1">
    <location>
        <begin position="332"/>
        <end position="369"/>
    </location>
</feature>
<sequence>MGAGRAGAKRREPLTRKSASRCQTTCFTALNRWLCSSTRPQLAAPPPVHSRGAERSLWTVFPGSSARPLRVPFRQYRSSQFIRVRPSSHTPVWFTLVLTFLPGLFAREPKVFFRATRRSGFGYSRWPFLPGSSARPALSPFCAYVSRSLSLALSLSHFSRFPDAVITRVLPRVLVGSRSDLLPRVLCAAVPRPLLRVQGERVFTASCEAPPVSWCVHPRKAVQPLWLLFPLGPRRSLHRVAYTLPLEVDLTKAKRQDFEPSVEQARYSSCRQNTALVPPKPQEVTSPCRPSYSNGPHVVTQGDKDSSSRSLASCTMDSDATYLRKLRQKQLQQQFREKMERQQQGPPSTLPTEKKDQGPLAKHSTPGIAVSEPLTKTAVLADSLEMWDMVLDVADSVVQPLAKPEPLQTPATSVPKNQMETQNRTHQNPQAKPEPWHFQTHHLNQHIAGDCDSSRKNQDMKKRKLDPS</sequence>
<evidence type="ECO:0000313" key="2">
    <source>
        <dbReference type="Ensembl" id="ENSSSCP00040046639.1"/>
    </source>
</evidence>
<accession>A0A8D1G2X1</accession>
<feature type="region of interest" description="Disordered" evidence="1">
    <location>
        <begin position="403"/>
        <end position="468"/>
    </location>
</feature>
<evidence type="ECO:0000256" key="1">
    <source>
        <dbReference type="SAM" id="MobiDB-lite"/>
    </source>
</evidence>
<dbReference type="Ensembl" id="ENSSSCT00040103074.1">
    <property type="protein sequence ID" value="ENSSSCP00040046639.1"/>
    <property type="gene ID" value="ENSSSCG00040074436.1"/>
</dbReference>
<dbReference type="GO" id="GO:0006310">
    <property type="term" value="P:DNA recombination"/>
    <property type="evidence" value="ECO:0007669"/>
    <property type="project" value="InterPro"/>
</dbReference>
<dbReference type="InterPro" id="IPR007232">
    <property type="entry name" value="Rad52_Rad59_Rad22"/>
</dbReference>
<protein>
    <submittedName>
        <fullName evidence="2">RAD52 homolog, DNA repair protein</fullName>
    </submittedName>
</protein>
<gene>
    <name evidence="2" type="primary">RAD52</name>
</gene>
<dbReference type="PANTHER" id="PTHR12132:SF1">
    <property type="entry name" value="DNA REPAIR PROTEIN RAD52 HOMOLOG"/>
    <property type="match status" value="1"/>
</dbReference>